<feature type="transmembrane region" description="Helical" evidence="8">
    <location>
        <begin position="54"/>
        <end position="73"/>
    </location>
</feature>
<feature type="transmembrane region" description="Helical" evidence="8">
    <location>
        <begin position="271"/>
        <end position="291"/>
    </location>
</feature>
<feature type="transmembrane region" description="Helical" evidence="8">
    <location>
        <begin position="228"/>
        <end position="244"/>
    </location>
</feature>
<feature type="transmembrane region" description="Helical" evidence="8">
    <location>
        <begin position="435"/>
        <end position="456"/>
    </location>
</feature>
<keyword evidence="6 8" id="KW-1133">Transmembrane helix</keyword>
<feature type="transmembrane region" description="Helical" evidence="8">
    <location>
        <begin position="94"/>
        <end position="116"/>
    </location>
</feature>
<comment type="subcellular location">
    <subcellularLocation>
        <location evidence="1">Cell membrane</location>
        <topology evidence="1">Multi-pass membrane protein</topology>
    </subcellularLocation>
</comment>
<sequence>MLNYILFLNIVLTVYLFYNQSGRFRESILLAFLVFSVQIVLFAEVLSIFSVLNFPYLLTLWLMSTSLLAYQVSKSPAKTEKLQRLSKAIISDFSTYKFFCIPISLILLLTLFLALISPINNKDSLTYHLSRVMYWIQNEDLRHFATNNFRQVSYNIFSELAILHLIILGKSDFATNLVQWLSFLGVITCCTLVIERLGGKPKTQWLGAFLVASIPMVVLQATSTQNDLTVAFFVMTGVYFLLNYLQDKAFVNIVFFSFSLGLAELTKGTGYIFLFPFCVWLGLVMLFQASGWKKSSTWLGFATIILLSVGLNLGYYWRNWLIFHHPLGESSGGMSLDNHSLVALISNISRHLSLHIGIQSPGNIWNDFWTSQMLNLHQKLGIDISDPLTTFGINPSFKISRLNTSEDYAGNFLHFFLILAVSLVYLFQSKKQSRLSIFWFCSISTFVLFCALLRFQLFGSRLHTPFFLCMCCFTAMVIADKTRFIKILVISLSFGVLPFVFLNFQKPLLSFKALTALVQKLRKVESNDMTLALYQKKSILFSTYREVLTHEGLDTQATEFLNATEYLLKEPALQSVGLDIAGDDKDYIILRELVPKGIEVRWVGVFDPALVKLTKPDFKPNYIVSNKHHQNAIIYHQHSYKKVYAEQEVALYQIQNSTSTK</sequence>
<feature type="transmembrane region" description="Helical" evidence="8">
    <location>
        <begin position="298"/>
        <end position="317"/>
    </location>
</feature>
<feature type="transmembrane region" description="Helical" evidence="8">
    <location>
        <begin position="28"/>
        <end position="48"/>
    </location>
</feature>
<feature type="transmembrane region" description="Helical" evidence="8">
    <location>
        <begin position="177"/>
        <end position="194"/>
    </location>
</feature>
<feature type="transmembrane region" description="Helical" evidence="8">
    <location>
        <begin position="6"/>
        <end position="21"/>
    </location>
</feature>
<evidence type="ECO:0000256" key="5">
    <source>
        <dbReference type="ARBA" id="ARBA00022692"/>
    </source>
</evidence>
<keyword evidence="3 10" id="KW-0328">Glycosyltransferase</keyword>
<dbReference type="GO" id="GO:0016757">
    <property type="term" value="F:glycosyltransferase activity"/>
    <property type="evidence" value="ECO:0007669"/>
    <property type="project" value="UniProtKB-KW"/>
</dbReference>
<evidence type="ECO:0000256" key="4">
    <source>
        <dbReference type="ARBA" id="ARBA00022679"/>
    </source>
</evidence>
<keyword evidence="5 8" id="KW-0812">Transmembrane</keyword>
<keyword evidence="11" id="KW-1185">Reference proteome</keyword>
<organism evidence="10 11">
    <name type="scientific">Arcicella rigui</name>
    <dbReference type="NCBI Taxonomy" id="797020"/>
    <lineage>
        <taxon>Bacteria</taxon>
        <taxon>Pseudomonadati</taxon>
        <taxon>Bacteroidota</taxon>
        <taxon>Cytophagia</taxon>
        <taxon>Cytophagales</taxon>
        <taxon>Flectobacillaceae</taxon>
        <taxon>Arcicella</taxon>
    </lineage>
</organism>
<dbReference type="EC" id="2.4.-.-" evidence="10"/>
<evidence type="ECO:0000256" key="1">
    <source>
        <dbReference type="ARBA" id="ARBA00004651"/>
    </source>
</evidence>
<evidence type="ECO:0000256" key="6">
    <source>
        <dbReference type="ARBA" id="ARBA00022989"/>
    </source>
</evidence>
<evidence type="ECO:0000259" key="9">
    <source>
        <dbReference type="Pfam" id="PF13231"/>
    </source>
</evidence>
<feature type="domain" description="Glycosyltransferase RgtA/B/C/D-like" evidence="9">
    <location>
        <begin position="165"/>
        <end position="308"/>
    </location>
</feature>
<evidence type="ECO:0000313" key="11">
    <source>
        <dbReference type="Proteomes" id="UP001302949"/>
    </source>
</evidence>
<feature type="transmembrane region" description="Helical" evidence="8">
    <location>
        <begin position="484"/>
        <end position="504"/>
    </location>
</feature>
<proteinExistence type="predicted"/>
<feature type="transmembrane region" description="Helical" evidence="8">
    <location>
        <begin position="462"/>
        <end position="479"/>
    </location>
</feature>
<gene>
    <name evidence="10" type="ORF">VB248_02200</name>
</gene>
<feature type="transmembrane region" description="Helical" evidence="8">
    <location>
        <begin position="249"/>
        <end position="265"/>
    </location>
</feature>
<dbReference type="PANTHER" id="PTHR33908:SF11">
    <property type="entry name" value="MEMBRANE PROTEIN"/>
    <property type="match status" value="1"/>
</dbReference>
<dbReference type="RefSeq" id="WP_323295095.1">
    <property type="nucleotide sequence ID" value="NZ_JAYFUM010000002.1"/>
</dbReference>
<evidence type="ECO:0000256" key="3">
    <source>
        <dbReference type="ARBA" id="ARBA00022676"/>
    </source>
</evidence>
<dbReference type="Proteomes" id="UP001302949">
    <property type="component" value="Unassembled WGS sequence"/>
</dbReference>
<dbReference type="InterPro" id="IPR050297">
    <property type="entry name" value="LipidA_mod_glycosyltrf_83"/>
</dbReference>
<dbReference type="EMBL" id="JAYFUM010000002">
    <property type="protein sequence ID" value="MEA5137926.1"/>
    <property type="molecule type" value="Genomic_DNA"/>
</dbReference>
<comment type="caution">
    <text evidence="10">The sequence shown here is derived from an EMBL/GenBank/DDBJ whole genome shotgun (WGS) entry which is preliminary data.</text>
</comment>
<dbReference type="InterPro" id="IPR038731">
    <property type="entry name" value="RgtA/B/C-like"/>
</dbReference>
<dbReference type="PANTHER" id="PTHR33908">
    <property type="entry name" value="MANNOSYLTRANSFERASE YKCB-RELATED"/>
    <property type="match status" value="1"/>
</dbReference>
<evidence type="ECO:0000256" key="7">
    <source>
        <dbReference type="ARBA" id="ARBA00023136"/>
    </source>
</evidence>
<evidence type="ECO:0000256" key="8">
    <source>
        <dbReference type="SAM" id="Phobius"/>
    </source>
</evidence>
<feature type="transmembrane region" description="Helical" evidence="8">
    <location>
        <begin position="408"/>
        <end position="428"/>
    </location>
</feature>
<reference evidence="10 11" key="1">
    <citation type="submission" date="2023-12" db="EMBL/GenBank/DDBJ databases">
        <title>Novel species of the genus Arcicella isolated from rivers.</title>
        <authorList>
            <person name="Lu H."/>
        </authorList>
    </citation>
    <scope>NUCLEOTIDE SEQUENCE [LARGE SCALE GENOMIC DNA]</scope>
    <source>
        <strain evidence="10 11">KCTC 23307</strain>
    </source>
</reference>
<name>A0ABU5Q511_9BACT</name>
<keyword evidence="7 8" id="KW-0472">Membrane</keyword>
<dbReference type="Pfam" id="PF13231">
    <property type="entry name" value="PMT_2"/>
    <property type="match status" value="1"/>
</dbReference>
<keyword evidence="2" id="KW-1003">Cell membrane</keyword>
<evidence type="ECO:0000256" key="2">
    <source>
        <dbReference type="ARBA" id="ARBA00022475"/>
    </source>
</evidence>
<keyword evidence="4 10" id="KW-0808">Transferase</keyword>
<protein>
    <submittedName>
        <fullName evidence="10">Glycosyltransferase family 39 protein</fullName>
        <ecNumber evidence="10">2.4.-.-</ecNumber>
    </submittedName>
</protein>
<evidence type="ECO:0000313" key="10">
    <source>
        <dbReference type="EMBL" id="MEA5137926.1"/>
    </source>
</evidence>
<accession>A0ABU5Q511</accession>
<feature type="transmembrane region" description="Helical" evidence="8">
    <location>
        <begin position="206"/>
        <end position="222"/>
    </location>
</feature>